<proteinExistence type="predicted"/>
<dbReference type="AlphaFoldDB" id="A0A9Q3GWW7"/>
<dbReference type="EMBL" id="AVOT02006584">
    <property type="protein sequence ID" value="MBW0481944.1"/>
    <property type="molecule type" value="Genomic_DNA"/>
</dbReference>
<keyword evidence="2" id="KW-1185">Reference proteome</keyword>
<accession>A0A9Q3GWW7</accession>
<dbReference type="Proteomes" id="UP000765509">
    <property type="component" value="Unassembled WGS sequence"/>
</dbReference>
<gene>
    <name evidence="1" type="ORF">O181_021659</name>
</gene>
<protein>
    <submittedName>
        <fullName evidence="1">Uncharacterized protein</fullName>
    </submittedName>
</protein>
<sequence>MFFCCAPFGPRGQRSSHTKITFEDSFVVHDSESIHKWEWTLGPQTGRQEFFHTIILVPSSIDLSTPPPRPPSNCCFTPQPGGSEYPANEGWKWQEDI</sequence>
<evidence type="ECO:0000313" key="2">
    <source>
        <dbReference type="Proteomes" id="UP000765509"/>
    </source>
</evidence>
<name>A0A9Q3GWW7_9BASI</name>
<evidence type="ECO:0000313" key="1">
    <source>
        <dbReference type="EMBL" id="MBW0481944.1"/>
    </source>
</evidence>
<reference evidence="1" key="1">
    <citation type="submission" date="2021-03" db="EMBL/GenBank/DDBJ databases">
        <title>Draft genome sequence of rust myrtle Austropuccinia psidii MF-1, a brazilian biotype.</title>
        <authorList>
            <person name="Quecine M.C."/>
            <person name="Pachon D.M.R."/>
            <person name="Bonatelli M.L."/>
            <person name="Correr F.H."/>
            <person name="Franceschini L.M."/>
            <person name="Leite T.F."/>
            <person name="Margarido G.R.A."/>
            <person name="Almeida C.A."/>
            <person name="Ferrarezi J.A."/>
            <person name="Labate C.A."/>
        </authorList>
    </citation>
    <scope>NUCLEOTIDE SEQUENCE</scope>
    <source>
        <strain evidence="1">MF-1</strain>
    </source>
</reference>
<comment type="caution">
    <text evidence="1">The sequence shown here is derived from an EMBL/GenBank/DDBJ whole genome shotgun (WGS) entry which is preliminary data.</text>
</comment>
<organism evidence="1 2">
    <name type="scientific">Austropuccinia psidii MF-1</name>
    <dbReference type="NCBI Taxonomy" id="1389203"/>
    <lineage>
        <taxon>Eukaryota</taxon>
        <taxon>Fungi</taxon>
        <taxon>Dikarya</taxon>
        <taxon>Basidiomycota</taxon>
        <taxon>Pucciniomycotina</taxon>
        <taxon>Pucciniomycetes</taxon>
        <taxon>Pucciniales</taxon>
        <taxon>Sphaerophragmiaceae</taxon>
        <taxon>Austropuccinia</taxon>
    </lineage>
</organism>